<dbReference type="EMBL" id="BARU01021982">
    <property type="protein sequence ID" value="GAH51556.1"/>
    <property type="molecule type" value="Genomic_DNA"/>
</dbReference>
<organism evidence="1">
    <name type="scientific">marine sediment metagenome</name>
    <dbReference type="NCBI Taxonomy" id="412755"/>
    <lineage>
        <taxon>unclassified sequences</taxon>
        <taxon>metagenomes</taxon>
        <taxon>ecological metagenomes</taxon>
    </lineage>
</organism>
<comment type="caution">
    <text evidence="1">The sequence shown here is derived from an EMBL/GenBank/DDBJ whole genome shotgun (WGS) entry which is preliminary data.</text>
</comment>
<sequence>MSSETKSEEKVEHKPPQVEEDFTKLCGVSEDDVYEYQISVLVT</sequence>
<protein>
    <submittedName>
        <fullName evidence="1">Uncharacterized protein</fullName>
    </submittedName>
</protein>
<dbReference type="AlphaFoldDB" id="X1G0Z6"/>
<accession>X1G0Z6</accession>
<gene>
    <name evidence="1" type="ORF">S03H2_35889</name>
</gene>
<reference evidence="1" key="1">
    <citation type="journal article" date="2014" name="Front. Microbiol.">
        <title>High frequency of phylogenetically diverse reductive dehalogenase-homologous genes in deep subseafloor sedimentary metagenomes.</title>
        <authorList>
            <person name="Kawai M."/>
            <person name="Futagami T."/>
            <person name="Toyoda A."/>
            <person name="Takaki Y."/>
            <person name="Nishi S."/>
            <person name="Hori S."/>
            <person name="Arai W."/>
            <person name="Tsubouchi T."/>
            <person name="Morono Y."/>
            <person name="Uchiyama I."/>
            <person name="Ito T."/>
            <person name="Fujiyama A."/>
            <person name="Inagaki F."/>
            <person name="Takami H."/>
        </authorList>
    </citation>
    <scope>NUCLEOTIDE SEQUENCE</scope>
    <source>
        <strain evidence="1">Expedition CK06-06</strain>
    </source>
</reference>
<proteinExistence type="predicted"/>
<name>X1G0Z6_9ZZZZ</name>
<evidence type="ECO:0000313" key="1">
    <source>
        <dbReference type="EMBL" id="GAH51556.1"/>
    </source>
</evidence>